<sequence>MHRLSIIVLFILISCQLVSSHPKRERRLVLKPGKVIMIEPAEGVEGSGEGLKKKDEEKVEEGSAEIEGSGQHHVEGSGVEGSGLVEGSGSVEGSGIDTVLTLEEAKEKKAEKTGGVVEEKLLSLSGDFKREAKKEKKEKD</sequence>
<evidence type="ECO:0000313" key="5">
    <source>
        <dbReference type="WBParaSite" id="MBELARI_LOCUS3470.2"/>
    </source>
</evidence>
<keyword evidence="3" id="KW-1185">Reference proteome</keyword>
<feature type="region of interest" description="Disordered" evidence="1">
    <location>
        <begin position="41"/>
        <end position="92"/>
    </location>
</feature>
<evidence type="ECO:0000256" key="1">
    <source>
        <dbReference type="SAM" id="MobiDB-lite"/>
    </source>
</evidence>
<dbReference type="Proteomes" id="UP000887575">
    <property type="component" value="Unassembled WGS sequence"/>
</dbReference>
<accession>A0AAF3FA47</accession>
<organism evidence="3 5">
    <name type="scientific">Mesorhabditis belari</name>
    <dbReference type="NCBI Taxonomy" id="2138241"/>
    <lineage>
        <taxon>Eukaryota</taxon>
        <taxon>Metazoa</taxon>
        <taxon>Ecdysozoa</taxon>
        <taxon>Nematoda</taxon>
        <taxon>Chromadorea</taxon>
        <taxon>Rhabditida</taxon>
        <taxon>Rhabditina</taxon>
        <taxon>Rhabditomorpha</taxon>
        <taxon>Rhabditoidea</taxon>
        <taxon>Rhabditidae</taxon>
        <taxon>Mesorhabditinae</taxon>
        <taxon>Mesorhabditis</taxon>
    </lineage>
</organism>
<dbReference type="WBParaSite" id="MBELARI_LOCUS3486.2">
    <property type="protein sequence ID" value="MBELARI_LOCUS3486.2"/>
    <property type="gene ID" value="MBELARI_LOCUS3486"/>
</dbReference>
<dbReference type="WBParaSite" id="MBELARI_LOCUS15069.1">
    <property type="protein sequence ID" value="MBELARI_LOCUS15069.1"/>
    <property type="gene ID" value="MBELARI_LOCUS15069"/>
</dbReference>
<proteinExistence type="predicted"/>
<feature type="chain" id="PRO_5041894090" evidence="2">
    <location>
        <begin position="21"/>
        <end position="140"/>
    </location>
</feature>
<keyword evidence="2" id="KW-0732">Signal</keyword>
<feature type="compositionally biased region" description="Basic and acidic residues" evidence="1">
    <location>
        <begin position="50"/>
        <end position="61"/>
    </location>
</feature>
<feature type="signal peptide" evidence="2">
    <location>
        <begin position="1"/>
        <end position="20"/>
    </location>
</feature>
<evidence type="ECO:0000256" key="2">
    <source>
        <dbReference type="SAM" id="SignalP"/>
    </source>
</evidence>
<dbReference type="WBParaSite" id="MBELARI_LOCUS3470.2">
    <property type="protein sequence ID" value="MBELARI_LOCUS3470.2"/>
    <property type="gene ID" value="MBELARI_LOCUS3470"/>
</dbReference>
<protein>
    <submittedName>
        <fullName evidence="4 5">Uncharacterized protein</fullName>
    </submittedName>
</protein>
<name>A0AAF3FA47_9BILA</name>
<dbReference type="AlphaFoldDB" id="A0AAF3FA47"/>
<reference evidence="4 5" key="1">
    <citation type="submission" date="2024-02" db="UniProtKB">
        <authorList>
            <consortium name="WormBaseParasite"/>
        </authorList>
    </citation>
    <scope>IDENTIFICATION</scope>
</reference>
<feature type="compositionally biased region" description="Gly residues" evidence="1">
    <location>
        <begin position="78"/>
        <end position="92"/>
    </location>
</feature>
<evidence type="ECO:0000313" key="3">
    <source>
        <dbReference type="Proteomes" id="UP000887575"/>
    </source>
</evidence>
<dbReference type="PROSITE" id="PS51257">
    <property type="entry name" value="PROKAR_LIPOPROTEIN"/>
    <property type="match status" value="1"/>
</dbReference>
<evidence type="ECO:0000313" key="4">
    <source>
        <dbReference type="WBParaSite" id="MBELARI_LOCUS15069.1"/>
    </source>
</evidence>